<dbReference type="Proteomes" id="UP000215377">
    <property type="component" value="Unassembled WGS sequence"/>
</dbReference>
<keyword evidence="2" id="KW-1185">Reference proteome</keyword>
<protein>
    <submittedName>
        <fullName evidence="1">Uncharacterized protein</fullName>
    </submittedName>
</protein>
<evidence type="ECO:0000313" key="1">
    <source>
        <dbReference type="EMBL" id="OWU70508.1"/>
    </source>
</evidence>
<sequence length="75" mass="8463">MTDDIDDMEGPRTIGDAFPGFQHEAGDRAFVVGQHFADFVQEHPFIQEREDLKAKAEGIGDALADLYQAIWRVEK</sequence>
<dbReference type="OrthoDB" id="8294308at2"/>
<dbReference type="AlphaFoldDB" id="A0A225NE49"/>
<reference evidence="1 2" key="1">
    <citation type="submission" date="2013-04" db="EMBL/GenBank/DDBJ databases">
        <title>Oceanicola sp. 22II1-22F33 Genome Sequencing.</title>
        <authorList>
            <person name="Lai Q."/>
            <person name="Li G."/>
            <person name="Shao Z."/>
        </authorList>
    </citation>
    <scope>NUCLEOTIDE SEQUENCE [LARGE SCALE GENOMIC DNA]</scope>
    <source>
        <strain evidence="1 2">22II1-22F33</strain>
    </source>
</reference>
<name>A0A225NE49_9RHOB</name>
<accession>A0A225NE49</accession>
<dbReference type="RefSeq" id="WP_088651644.1">
    <property type="nucleotide sequence ID" value="NZ_AQQR01000011.1"/>
</dbReference>
<comment type="caution">
    <text evidence="1">The sequence shown here is derived from an EMBL/GenBank/DDBJ whole genome shotgun (WGS) entry which is preliminary data.</text>
</comment>
<gene>
    <name evidence="1" type="ORF">ATO3_19775</name>
</gene>
<organism evidence="1 2">
    <name type="scientific">Marinibacterium profundimaris</name>
    <dbReference type="NCBI Taxonomy" id="1679460"/>
    <lineage>
        <taxon>Bacteria</taxon>
        <taxon>Pseudomonadati</taxon>
        <taxon>Pseudomonadota</taxon>
        <taxon>Alphaproteobacteria</taxon>
        <taxon>Rhodobacterales</taxon>
        <taxon>Paracoccaceae</taxon>
        <taxon>Marinibacterium</taxon>
    </lineage>
</organism>
<proteinExistence type="predicted"/>
<dbReference type="EMBL" id="AQQR01000011">
    <property type="protein sequence ID" value="OWU70508.1"/>
    <property type="molecule type" value="Genomic_DNA"/>
</dbReference>
<evidence type="ECO:0000313" key="2">
    <source>
        <dbReference type="Proteomes" id="UP000215377"/>
    </source>
</evidence>